<dbReference type="STRING" id="1280837.A0A316VLR0"/>
<evidence type="ECO:0000256" key="2">
    <source>
        <dbReference type="SAM" id="SignalP"/>
    </source>
</evidence>
<feature type="compositionally biased region" description="Polar residues" evidence="1">
    <location>
        <begin position="212"/>
        <end position="234"/>
    </location>
</feature>
<feature type="chain" id="PRO_5016403193" evidence="2">
    <location>
        <begin position="21"/>
        <end position="293"/>
    </location>
</feature>
<reference evidence="3 4" key="1">
    <citation type="journal article" date="2018" name="Mol. Biol. Evol.">
        <title>Broad Genomic Sampling Reveals a Smut Pathogenic Ancestry of the Fungal Clade Ustilaginomycotina.</title>
        <authorList>
            <person name="Kijpornyongpan T."/>
            <person name="Mondo S.J."/>
            <person name="Barry K."/>
            <person name="Sandor L."/>
            <person name="Lee J."/>
            <person name="Lipzen A."/>
            <person name="Pangilinan J."/>
            <person name="LaButti K."/>
            <person name="Hainaut M."/>
            <person name="Henrissat B."/>
            <person name="Grigoriev I.V."/>
            <person name="Spatafora J.W."/>
            <person name="Aime M.C."/>
        </authorList>
    </citation>
    <scope>NUCLEOTIDE SEQUENCE [LARGE SCALE GENOMIC DNA]</scope>
    <source>
        <strain evidence="3 4">MCA 3882</strain>
    </source>
</reference>
<dbReference type="InParanoid" id="A0A316VLR0"/>
<dbReference type="OrthoDB" id="2547236at2759"/>
<dbReference type="RefSeq" id="XP_025358759.1">
    <property type="nucleotide sequence ID" value="XM_025498494.1"/>
</dbReference>
<dbReference type="GeneID" id="37020275"/>
<evidence type="ECO:0000313" key="4">
    <source>
        <dbReference type="Proteomes" id="UP000245771"/>
    </source>
</evidence>
<protein>
    <submittedName>
        <fullName evidence="3">Uncharacterized protein</fullName>
    </submittedName>
</protein>
<proteinExistence type="predicted"/>
<keyword evidence="2" id="KW-0732">Signal</keyword>
<feature type="compositionally biased region" description="Polar residues" evidence="1">
    <location>
        <begin position="260"/>
        <end position="271"/>
    </location>
</feature>
<evidence type="ECO:0000256" key="1">
    <source>
        <dbReference type="SAM" id="MobiDB-lite"/>
    </source>
</evidence>
<sequence>MPHAAVIAAAATMGVAAAVAFEVSVFKPWREENYPEGFAEGMRTEWNEIKDEFRRGFWDFRDRVRNEANANRHGGPRDPFSDMPASPPLSPQRHQSLLGASKPEKYHDDEEYEEMRQVQRDLDEFEMTERQSLFMNRRLQTEFANDQTVRRRKPLTAAKGEGQEQIPSVDSDLFKSASGKVTNDLDSPHHNIGASSPTVSPESLKGGVLPEITNTTTTQDAEAVQQNTTRSSTVSDDEEWFSRASSPIRIEHDEDGMESGNVSDAWTQLENSPPGTPTSGSWSAIEHSSNGRD</sequence>
<gene>
    <name evidence="3" type="ORF">FA14DRAFT_160017</name>
</gene>
<name>A0A316VLR0_9BASI</name>
<dbReference type="Proteomes" id="UP000245771">
    <property type="component" value="Unassembled WGS sequence"/>
</dbReference>
<organism evidence="3 4">
    <name type="scientific">Meira miltonrushii</name>
    <dbReference type="NCBI Taxonomy" id="1280837"/>
    <lineage>
        <taxon>Eukaryota</taxon>
        <taxon>Fungi</taxon>
        <taxon>Dikarya</taxon>
        <taxon>Basidiomycota</taxon>
        <taxon>Ustilaginomycotina</taxon>
        <taxon>Exobasidiomycetes</taxon>
        <taxon>Exobasidiales</taxon>
        <taxon>Brachybasidiaceae</taxon>
        <taxon>Meira</taxon>
    </lineage>
</organism>
<feature type="region of interest" description="Disordered" evidence="1">
    <location>
        <begin position="68"/>
        <end position="95"/>
    </location>
</feature>
<feature type="region of interest" description="Disordered" evidence="1">
    <location>
        <begin position="145"/>
        <end position="293"/>
    </location>
</feature>
<dbReference type="AlphaFoldDB" id="A0A316VLR0"/>
<accession>A0A316VLR0</accession>
<dbReference type="EMBL" id="KZ819602">
    <property type="protein sequence ID" value="PWN38457.1"/>
    <property type="molecule type" value="Genomic_DNA"/>
</dbReference>
<feature type="signal peptide" evidence="2">
    <location>
        <begin position="1"/>
        <end position="20"/>
    </location>
</feature>
<evidence type="ECO:0000313" key="3">
    <source>
        <dbReference type="EMBL" id="PWN38457.1"/>
    </source>
</evidence>
<keyword evidence="4" id="KW-1185">Reference proteome</keyword>